<evidence type="ECO:0008006" key="5">
    <source>
        <dbReference type="Google" id="ProtNLM"/>
    </source>
</evidence>
<keyword evidence="2" id="KW-0732">Signal</keyword>
<reference evidence="3" key="1">
    <citation type="submission" date="2023-10" db="EMBL/GenBank/DDBJ databases">
        <authorList>
            <person name="Chen Y."/>
            <person name="Shah S."/>
            <person name="Dougan E. K."/>
            <person name="Thang M."/>
            <person name="Chan C."/>
        </authorList>
    </citation>
    <scope>NUCLEOTIDE SEQUENCE [LARGE SCALE GENOMIC DNA]</scope>
</reference>
<gene>
    <name evidence="3" type="ORF">PCOR1329_LOCUS74594</name>
</gene>
<comment type="caution">
    <text evidence="3">The sequence shown here is derived from an EMBL/GenBank/DDBJ whole genome shotgun (WGS) entry which is preliminary data.</text>
</comment>
<dbReference type="EMBL" id="CAUYUJ010020125">
    <property type="protein sequence ID" value="CAK0896000.1"/>
    <property type="molecule type" value="Genomic_DNA"/>
</dbReference>
<feature type="signal peptide" evidence="2">
    <location>
        <begin position="1"/>
        <end position="22"/>
    </location>
</feature>
<evidence type="ECO:0000256" key="2">
    <source>
        <dbReference type="SAM" id="SignalP"/>
    </source>
</evidence>
<feature type="region of interest" description="Disordered" evidence="1">
    <location>
        <begin position="34"/>
        <end position="98"/>
    </location>
</feature>
<name>A0ABN9XDC3_9DINO</name>
<evidence type="ECO:0000313" key="3">
    <source>
        <dbReference type="EMBL" id="CAK0896000.1"/>
    </source>
</evidence>
<organism evidence="3 4">
    <name type="scientific">Prorocentrum cordatum</name>
    <dbReference type="NCBI Taxonomy" id="2364126"/>
    <lineage>
        <taxon>Eukaryota</taxon>
        <taxon>Sar</taxon>
        <taxon>Alveolata</taxon>
        <taxon>Dinophyceae</taxon>
        <taxon>Prorocentrales</taxon>
        <taxon>Prorocentraceae</taxon>
        <taxon>Prorocentrum</taxon>
    </lineage>
</organism>
<accession>A0ABN9XDC3</accession>
<keyword evidence="4" id="KW-1185">Reference proteome</keyword>
<sequence length="209" mass="22766">MSLRMVLLLLFLLLLLLCCCRSCCSHGCPLSIGTRGEEASTSSRGVAIRSSESGHRSLRAGAPKTRRELRSGTPGWTRGPGCSGRCQPPTHRGTQAARAHEGVPMYSASVFLRILVPMSRMITFLNARLGKLREGHRDRYVLRGWLWRSPRLGCRAAKEPPMATMASHSGRARSKRVRRPGPEQGGTGGNPENAITNLPPGCVRGGEER</sequence>
<evidence type="ECO:0000313" key="4">
    <source>
        <dbReference type="Proteomes" id="UP001189429"/>
    </source>
</evidence>
<protein>
    <recommendedName>
        <fullName evidence="5">Secreted protein</fullName>
    </recommendedName>
</protein>
<feature type="region of interest" description="Disordered" evidence="1">
    <location>
        <begin position="159"/>
        <end position="209"/>
    </location>
</feature>
<feature type="chain" id="PRO_5045433665" description="Secreted protein" evidence="2">
    <location>
        <begin position="23"/>
        <end position="209"/>
    </location>
</feature>
<feature type="compositionally biased region" description="Basic residues" evidence="1">
    <location>
        <begin position="170"/>
        <end position="179"/>
    </location>
</feature>
<proteinExistence type="predicted"/>
<evidence type="ECO:0000256" key="1">
    <source>
        <dbReference type="SAM" id="MobiDB-lite"/>
    </source>
</evidence>
<dbReference type="Proteomes" id="UP001189429">
    <property type="component" value="Unassembled WGS sequence"/>
</dbReference>